<dbReference type="SUPFAM" id="SSF47090">
    <property type="entry name" value="PGBD-like"/>
    <property type="match status" value="1"/>
</dbReference>
<dbReference type="Gene3D" id="1.10.101.10">
    <property type="entry name" value="PGBD-like superfamily/PGBD"/>
    <property type="match status" value="1"/>
</dbReference>
<dbReference type="Pfam" id="PF01471">
    <property type="entry name" value="PG_binding_1"/>
    <property type="match status" value="1"/>
</dbReference>
<dbReference type="AlphaFoldDB" id="A0A640UWI9"/>
<dbReference type="EMBL" id="BLIR01000001">
    <property type="protein sequence ID" value="GFE39744.1"/>
    <property type="molecule type" value="Genomic_DNA"/>
</dbReference>
<evidence type="ECO:0000259" key="2">
    <source>
        <dbReference type="Pfam" id="PF01471"/>
    </source>
</evidence>
<name>A0A640UWI9_9ACTN</name>
<evidence type="ECO:0000256" key="1">
    <source>
        <dbReference type="SAM" id="SignalP"/>
    </source>
</evidence>
<comment type="caution">
    <text evidence="3">The sequence shown here is derived from an EMBL/GenBank/DDBJ whole genome shotgun (WGS) entry which is preliminary data.</text>
</comment>
<dbReference type="InterPro" id="IPR036365">
    <property type="entry name" value="PGBD-like_sf"/>
</dbReference>
<protein>
    <recommendedName>
        <fullName evidence="2">Peptidoglycan binding-like domain-containing protein</fullName>
    </recommendedName>
</protein>
<keyword evidence="4" id="KW-1185">Reference proteome</keyword>
<evidence type="ECO:0000313" key="4">
    <source>
        <dbReference type="Proteomes" id="UP000431826"/>
    </source>
</evidence>
<feature type="domain" description="Peptidoglycan binding-like" evidence="2">
    <location>
        <begin position="75"/>
        <end position="132"/>
    </location>
</feature>
<organism evidence="3 4">
    <name type="scientific">Streptomyces tubercidicus</name>
    <dbReference type="NCBI Taxonomy" id="47759"/>
    <lineage>
        <taxon>Bacteria</taxon>
        <taxon>Bacillati</taxon>
        <taxon>Actinomycetota</taxon>
        <taxon>Actinomycetes</taxon>
        <taxon>Kitasatosporales</taxon>
        <taxon>Streptomycetaceae</taxon>
        <taxon>Streptomyces</taxon>
    </lineage>
</organism>
<dbReference type="Proteomes" id="UP000431826">
    <property type="component" value="Unassembled WGS sequence"/>
</dbReference>
<accession>A0A640UWI9</accession>
<feature type="chain" id="PRO_5025009622" description="Peptidoglycan binding-like domain-containing protein" evidence="1">
    <location>
        <begin position="48"/>
        <end position="135"/>
    </location>
</feature>
<gene>
    <name evidence="3" type="ORF">Stube_44170</name>
</gene>
<evidence type="ECO:0000313" key="3">
    <source>
        <dbReference type="EMBL" id="GFE39744.1"/>
    </source>
</evidence>
<keyword evidence="1" id="KW-0732">Signal</keyword>
<proteinExistence type="predicted"/>
<dbReference type="InterPro" id="IPR002477">
    <property type="entry name" value="Peptidoglycan-bd-like"/>
</dbReference>
<sequence>MEFVKTNALSRTVLRPAALGTAVRRTAVLTATAGLLTAGLLTGPASADGPAGERADTMAACAYYNGNALTVYGQRGDRVSQAQCLLANRRYLPWGDVTGYFGPKTRAAVKKFQSRHHLTADGKVNKKTWYALYHA</sequence>
<dbReference type="InterPro" id="IPR036366">
    <property type="entry name" value="PGBDSf"/>
</dbReference>
<feature type="signal peptide" evidence="1">
    <location>
        <begin position="1"/>
        <end position="47"/>
    </location>
</feature>
<reference evidence="3 4" key="1">
    <citation type="submission" date="2019-12" db="EMBL/GenBank/DDBJ databases">
        <title>Whole genome shotgun sequence of Streptomyces tubercidicus NBRC 13090.</title>
        <authorList>
            <person name="Ichikawa N."/>
            <person name="Kimura A."/>
            <person name="Kitahashi Y."/>
            <person name="Komaki H."/>
            <person name="Tamura T."/>
        </authorList>
    </citation>
    <scope>NUCLEOTIDE SEQUENCE [LARGE SCALE GENOMIC DNA]</scope>
    <source>
        <strain evidence="3 4">NBRC 13090</strain>
    </source>
</reference>